<feature type="binding site" evidence="17">
    <location>
        <position position="175"/>
    </location>
    <ligand>
        <name>ATP</name>
        <dbReference type="ChEBI" id="CHEBI:30616"/>
        <label>1</label>
    </ligand>
</feature>
<dbReference type="Pfam" id="PF02787">
    <property type="entry name" value="CPSase_L_D3"/>
    <property type="match status" value="1"/>
</dbReference>
<keyword evidence="6 17" id="KW-0028">Amino-acid biosynthesis</keyword>
<feature type="binding site" evidence="17">
    <location>
        <position position="129"/>
    </location>
    <ligand>
        <name>ATP</name>
        <dbReference type="ChEBI" id="CHEBI:30616"/>
        <label>1</label>
    </ligand>
</feature>
<keyword evidence="10 17" id="KW-0067">ATP-binding</keyword>
<dbReference type="GO" id="GO:0044205">
    <property type="term" value="P:'de novo' UMP biosynthetic process"/>
    <property type="evidence" value="ECO:0007669"/>
    <property type="project" value="UniProtKB-UniRule"/>
</dbReference>
<feature type="binding site" evidence="17">
    <location>
        <position position="208"/>
    </location>
    <ligand>
        <name>ATP</name>
        <dbReference type="ChEBI" id="CHEBI:30616"/>
        <label>1</label>
    </ligand>
</feature>
<feature type="domain" description="ATP-grasp" evidence="18">
    <location>
        <begin position="671"/>
        <end position="861"/>
    </location>
</feature>
<comment type="catalytic activity">
    <reaction evidence="14 17">
        <text>hydrogencarbonate + NH4(+) + 2 ATP = carbamoyl phosphate + 2 ADP + phosphate + 2 H(+)</text>
        <dbReference type="Rhea" id="RHEA:18029"/>
        <dbReference type="ChEBI" id="CHEBI:15378"/>
        <dbReference type="ChEBI" id="CHEBI:17544"/>
        <dbReference type="ChEBI" id="CHEBI:28938"/>
        <dbReference type="ChEBI" id="CHEBI:30616"/>
        <dbReference type="ChEBI" id="CHEBI:43474"/>
        <dbReference type="ChEBI" id="CHEBI:58228"/>
        <dbReference type="ChEBI" id="CHEBI:456216"/>
        <dbReference type="EC" id="6.3.4.16"/>
    </reaction>
</comment>
<evidence type="ECO:0000256" key="6">
    <source>
        <dbReference type="ARBA" id="ARBA00022605"/>
    </source>
</evidence>
<feature type="binding site" evidence="17">
    <location>
        <position position="832"/>
    </location>
    <ligand>
        <name>Mg(2+)</name>
        <dbReference type="ChEBI" id="CHEBI:18420"/>
        <label>3</label>
    </ligand>
</feature>
<reference evidence="20 21" key="1">
    <citation type="submission" date="2019-07" db="EMBL/GenBank/DDBJ databases">
        <title>Salinicoccus cyprini sp. nov., isolated from gastro-intestinal tract of mirror carp, Cyprinus carpio var. specularis, collected from Gobind Sagar Reservoir, Himachal Pradesh, India.</title>
        <authorList>
            <person name="Talwar C."/>
            <person name="Singh A.K."/>
            <person name="Lal R."/>
            <person name="Negi R.K."/>
        </authorList>
    </citation>
    <scope>NUCLEOTIDE SEQUENCE [LARGE SCALE GENOMIC DNA]</scope>
    <source>
        <strain evidence="20 21">CT19</strain>
    </source>
</reference>
<dbReference type="InterPro" id="IPR058047">
    <property type="entry name" value="CPSase_preATP-grasp"/>
</dbReference>
<dbReference type="PROSITE" id="PS00866">
    <property type="entry name" value="CPSASE_1"/>
    <property type="match status" value="1"/>
</dbReference>
<evidence type="ECO:0000256" key="14">
    <source>
        <dbReference type="ARBA" id="ARBA00047359"/>
    </source>
</evidence>
<dbReference type="FunFam" id="3.40.50.20:FF:000001">
    <property type="entry name" value="Carbamoyl-phosphate synthase large chain"/>
    <property type="match status" value="2"/>
</dbReference>
<evidence type="ECO:0000256" key="10">
    <source>
        <dbReference type="ARBA" id="ARBA00022840"/>
    </source>
</evidence>
<dbReference type="InterPro" id="IPR006275">
    <property type="entry name" value="CPSase_lsu"/>
</dbReference>
<dbReference type="PANTHER" id="PTHR11405:SF53">
    <property type="entry name" value="CARBAMOYL-PHOSPHATE SYNTHASE [AMMONIA], MITOCHONDRIAL"/>
    <property type="match status" value="1"/>
</dbReference>
<dbReference type="PROSITE" id="PS50975">
    <property type="entry name" value="ATP_GRASP"/>
    <property type="match status" value="2"/>
</dbReference>
<evidence type="ECO:0000256" key="1">
    <source>
        <dbReference type="ARBA" id="ARBA00001936"/>
    </source>
</evidence>
<dbReference type="FunFam" id="3.30.470.20:FF:000026">
    <property type="entry name" value="Carbamoyl-phosphate synthase large chain"/>
    <property type="match status" value="1"/>
</dbReference>
<feature type="binding site" evidence="17">
    <location>
        <position position="820"/>
    </location>
    <ligand>
        <name>Mg(2+)</name>
        <dbReference type="ChEBI" id="CHEBI:18420"/>
        <label>3</label>
    </ligand>
</feature>
<feature type="binding site" evidence="17">
    <location>
        <position position="284"/>
    </location>
    <ligand>
        <name>Mg(2+)</name>
        <dbReference type="ChEBI" id="CHEBI:18420"/>
        <label>1</label>
    </ligand>
</feature>
<dbReference type="InterPro" id="IPR016185">
    <property type="entry name" value="PreATP-grasp_dom_sf"/>
</dbReference>
<evidence type="ECO:0000256" key="11">
    <source>
        <dbReference type="ARBA" id="ARBA00022842"/>
    </source>
</evidence>
<feature type="region of interest" description="Carboxyphosphate synthetic domain" evidence="17">
    <location>
        <begin position="1"/>
        <end position="401"/>
    </location>
</feature>
<dbReference type="EC" id="6.3.5.5" evidence="17"/>
<evidence type="ECO:0000256" key="15">
    <source>
        <dbReference type="ARBA" id="ARBA00048816"/>
    </source>
</evidence>
<evidence type="ECO:0000256" key="16">
    <source>
        <dbReference type="ARBA" id="ARBA00060037"/>
    </source>
</evidence>
<dbReference type="GO" id="GO:0046872">
    <property type="term" value="F:metal ion binding"/>
    <property type="evidence" value="ECO:0007669"/>
    <property type="project" value="UniProtKB-KW"/>
</dbReference>
<feature type="binding site" evidence="17">
    <location>
        <position position="832"/>
    </location>
    <ligand>
        <name>ATP</name>
        <dbReference type="ChEBI" id="CHEBI:30616"/>
        <label>2</label>
    </ligand>
</feature>
<feature type="region of interest" description="Allosteric domain" evidence="17">
    <location>
        <begin position="930"/>
        <end position="1058"/>
    </location>
</feature>
<feature type="binding site" evidence="17">
    <location>
        <position position="298"/>
    </location>
    <ligand>
        <name>Mn(2+)</name>
        <dbReference type="ChEBI" id="CHEBI:29035"/>
        <label>1</label>
    </ligand>
</feature>
<feature type="binding site" evidence="17">
    <location>
        <position position="820"/>
    </location>
    <ligand>
        <name>ATP</name>
        <dbReference type="ChEBI" id="CHEBI:30616"/>
        <label>2</label>
    </ligand>
</feature>
<dbReference type="InterPro" id="IPR036914">
    <property type="entry name" value="MGS-like_dom_sf"/>
</dbReference>
<dbReference type="GO" id="GO:0005737">
    <property type="term" value="C:cytoplasm"/>
    <property type="evidence" value="ECO:0007669"/>
    <property type="project" value="TreeGrafter"/>
</dbReference>
<evidence type="ECO:0000256" key="12">
    <source>
        <dbReference type="ARBA" id="ARBA00022975"/>
    </source>
</evidence>
<feature type="binding site" evidence="17">
    <location>
        <position position="298"/>
    </location>
    <ligand>
        <name>Mg(2+)</name>
        <dbReference type="ChEBI" id="CHEBI:18420"/>
        <label>2</label>
    </ligand>
</feature>
<accession>A0A558AY06</accession>
<dbReference type="InterPro" id="IPR036897">
    <property type="entry name" value="CarbamoylP_synth_lsu_oligo_sf"/>
</dbReference>
<feature type="binding site" evidence="17">
    <location>
        <position position="707"/>
    </location>
    <ligand>
        <name>ATP</name>
        <dbReference type="ChEBI" id="CHEBI:30616"/>
        <label>2</label>
    </ligand>
</feature>
<keyword evidence="13" id="KW-0464">Manganese</keyword>
<dbReference type="FunFam" id="3.30.1490.20:FF:000001">
    <property type="entry name" value="Carbamoyl-phosphate synthase large chain"/>
    <property type="match status" value="1"/>
</dbReference>
<feature type="binding site" evidence="17">
    <location>
        <position position="820"/>
    </location>
    <ligand>
        <name>Mn(2+)</name>
        <dbReference type="ChEBI" id="CHEBI:29035"/>
        <label>3</label>
    </ligand>
</feature>
<dbReference type="Gene3D" id="3.30.470.20">
    <property type="entry name" value="ATP-grasp fold, B domain"/>
    <property type="match status" value="2"/>
</dbReference>
<proteinExistence type="inferred from homology"/>
<dbReference type="UniPathway" id="UPA00070">
    <property type="reaction ID" value="UER00115"/>
</dbReference>
<dbReference type="InterPro" id="IPR005479">
    <property type="entry name" value="CPAse_ATP-bd"/>
</dbReference>
<evidence type="ECO:0000256" key="7">
    <source>
        <dbReference type="ARBA" id="ARBA00022723"/>
    </source>
</evidence>
<dbReference type="Gene3D" id="1.10.1030.10">
    <property type="entry name" value="Carbamoyl-phosphate synthetase, large subunit oligomerisation domain"/>
    <property type="match status" value="1"/>
</dbReference>
<feature type="domain" description="ATP-grasp" evidence="18">
    <location>
        <begin position="133"/>
        <end position="327"/>
    </location>
</feature>
<feature type="region of interest" description="Carbamoyl phosphate synthetic domain" evidence="17">
    <location>
        <begin position="547"/>
        <end position="929"/>
    </location>
</feature>
<dbReference type="NCBIfam" id="NF003671">
    <property type="entry name" value="PRK05294.1"/>
    <property type="match status" value="1"/>
</dbReference>
<dbReference type="FunFam" id="3.30.470.20:FF:000001">
    <property type="entry name" value="Carbamoyl-phosphate synthase large chain"/>
    <property type="match status" value="1"/>
</dbReference>
<feature type="binding site" evidence="17">
    <location>
        <position position="832"/>
    </location>
    <ligand>
        <name>Mn(2+)</name>
        <dbReference type="ChEBI" id="CHEBI:29035"/>
        <label>3</label>
    </ligand>
</feature>
<dbReference type="NCBIfam" id="TIGR01369">
    <property type="entry name" value="CPSaseII_lrg"/>
    <property type="match status" value="1"/>
</dbReference>
<keyword evidence="12 17" id="KW-0665">Pyrimidine biosynthesis</keyword>
<feature type="binding site" evidence="17">
    <location>
        <position position="241"/>
    </location>
    <ligand>
        <name>ATP</name>
        <dbReference type="ChEBI" id="CHEBI:30616"/>
        <label>1</label>
    </ligand>
</feature>
<comment type="catalytic activity">
    <reaction evidence="15 17">
        <text>hydrogencarbonate + L-glutamine + 2 ATP + H2O = carbamoyl phosphate + L-glutamate + 2 ADP + phosphate + 2 H(+)</text>
        <dbReference type="Rhea" id="RHEA:18633"/>
        <dbReference type="ChEBI" id="CHEBI:15377"/>
        <dbReference type="ChEBI" id="CHEBI:15378"/>
        <dbReference type="ChEBI" id="CHEBI:17544"/>
        <dbReference type="ChEBI" id="CHEBI:29985"/>
        <dbReference type="ChEBI" id="CHEBI:30616"/>
        <dbReference type="ChEBI" id="CHEBI:43474"/>
        <dbReference type="ChEBI" id="CHEBI:58228"/>
        <dbReference type="ChEBI" id="CHEBI:58359"/>
        <dbReference type="ChEBI" id="CHEBI:456216"/>
        <dbReference type="EC" id="6.3.5.5"/>
    </reaction>
</comment>
<evidence type="ECO:0000256" key="2">
    <source>
        <dbReference type="ARBA" id="ARBA00005077"/>
    </source>
</evidence>
<dbReference type="NCBIfam" id="NF009455">
    <property type="entry name" value="PRK12815.1"/>
    <property type="match status" value="1"/>
</dbReference>
<comment type="domain">
    <text evidence="17">The large subunit is composed of 2 ATP-grasp domains that are involved in binding the 2 ATP molecules needed for carbamoyl phosphate synthesis. The N-terminal ATP-grasp domain (referred to as the carboxyphosphate synthetic component) catalyzes the ATP-dependent phosphorylation of hydrogencarbonate to carboxyphosphate and the subsequent nucleophilic attack by ammonia to form a carbamate intermediate. The C-terminal ATP-grasp domain (referred to as the carbamoyl phosphate synthetic component) then catalyzes the phosphorylation of carbamate with the second ATP to form the end product carbamoyl phosphate. The reactive and unstable enzyme intermediates are sequentially channeled from one active site to the next through the interior of the protein over a distance of at least 96 A.</text>
</comment>
<evidence type="ECO:0000259" key="19">
    <source>
        <dbReference type="PROSITE" id="PS51855"/>
    </source>
</evidence>
<comment type="cofactor">
    <cofactor evidence="17">
        <name>Mg(2+)</name>
        <dbReference type="ChEBI" id="CHEBI:18420"/>
    </cofactor>
    <cofactor evidence="17">
        <name>Mn(2+)</name>
        <dbReference type="ChEBI" id="CHEBI:29035"/>
    </cofactor>
    <text evidence="17">Binds 4 Mg(2+) or Mn(2+) ions per subunit.</text>
</comment>
<feature type="binding site" evidence="17">
    <location>
        <position position="777"/>
    </location>
    <ligand>
        <name>ATP</name>
        <dbReference type="ChEBI" id="CHEBI:30616"/>
        <label>2</label>
    </ligand>
</feature>
<dbReference type="FunFam" id="1.10.1030.10:FF:000002">
    <property type="entry name" value="Carbamoyl-phosphate synthase large chain"/>
    <property type="match status" value="1"/>
</dbReference>
<name>A0A558AY06_9STAP</name>
<keyword evidence="8 17" id="KW-0677">Repeat</keyword>
<dbReference type="GO" id="GO:0006526">
    <property type="term" value="P:L-arginine biosynthetic process"/>
    <property type="evidence" value="ECO:0007669"/>
    <property type="project" value="UniProtKB-UniRule"/>
</dbReference>
<comment type="caution">
    <text evidence="20">The sequence shown here is derived from an EMBL/GenBank/DDBJ whole genome shotgun (WGS) entry which is preliminary data.</text>
</comment>
<keyword evidence="21" id="KW-1185">Reference proteome</keyword>
<feature type="binding site" evidence="17">
    <location>
        <position position="176"/>
    </location>
    <ligand>
        <name>ATP</name>
        <dbReference type="ChEBI" id="CHEBI:30616"/>
        <label>1</label>
    </ligand>
</feature>
<dbReference type="PRINTS" id="PR00098">
    <property type="entry name" value="CPSASE"/>
</dbReference>
<feature type="binding site" evidence="17">
    <location>
        <position position="746"/>
    </location>
    <ligand>
        <name>ATP</name>
        <dbReference type="ChEBI" id="CHEBI:30616"/>
        <label>2</label>
    </ligand>
</feature>
<dbReference type="OrthoDB" id="9804197at2"/>
<dbReference type="Gene3D" id="3.40.50.1380">
    <property type="entry name" value="Methylglyoxal synthase-like domain"/>
    <property type="match status" value="1"/>
</dbReference>
<feature type="binding site" evidence="17">
    <location>
        <position position="298"/>
    </location>
    <ligand>
        <name>ATP</name>
        <dbReference type="ChEBI" id="CHEBI:30616"/>
        <label>1</label>
    </ligand>
</feature>
<evidence type="ECO:0000256" key="17">
    <source>
        <dbReference type="HAMAP-Rule" id="MF_01210"/>
    </source>
</evidence>
<dbReference type="HAMAP" id="MF_01210_B">
    <property type="entry name" value="CPSase_L_chain_B"/>
    <property type="match status" value="1"/>
</dbReference>
<comment type="subunit">
    <text evidence="17">Composed of two chains; the small (or glutamine) chain promotes the hydrolysis of glutamine to ammonia, which is used by the large (or ammonia) chain to synthesize carbamoyl phosphate. Tetramer of heterodimers (alpha,beta)4.</text>
</comment>
<dbReference type="PROSITE" id="PS00867">
    <property type="entry name" value="CPSASE_2"/>
    <property type="match status" value="2"/>
</dbReference>
<dbReference type="Pfam" id="PF02786">
    <property type="entry name" value="CPSase_L_D2"/>
    <property type="match status" value="2"/>
</dbReference>
<evidence type="ECO:0000256" key="8">
    <source>
        <dbReference type="ARBA" id="ARBA00022737"/>
    </source>
</evidence>
<dbReference type="InterPro" id="IPR033937">
    <property type="entry name" value="MGS_CPS_CarB"/>
</dbReference>
<dbReference type="SUPFAM" id="SSF52335">
    <property type="entry name" value="Methylglyoxal synthase-like"/>
    <property type="match status" value="1"/>
</dbReference>
<dbReference type="EMBL" id="VMSJ01000001">
    <property type="protein sequence ID" value="TVT29135.1"/>
    <property type="molecule type" value="Genomic_DNA"/>
</dbReference>
<feature type="binding site" evidence="17">
    <location>
        <position position="298"/>
    </location>
    <ligand>
        <name>Mn(2+)</name>
        <dbReference type="ChEBI" id="CHEBI:29035"/>
        <label>2</label>
    </ligand>
</feature>
<comment type="similarity">
    <text evidence="3 17">Belongs to the CarB family.</text>
</comment>
<dbReference type="SMART" id="SM00851">
    <property type="entry name" value="MGS"/>
    <property type="match status" value="1"/>
</dbReference>
<feature type="binding site" evidence="17">
    <location>
        <position position="752"/>
    </location>
    <ligand>
        <name>ATP</name>
        <dbReference type="ChEBI" id="CHEBI:30616"/>
        <label>2</label>
    </ligand>
</feature>
<comment type="pathway">
    <text evidence="2 17">Amino-acid biosynthesis; L-arginine biosynthesis; carbamoyl phosphate from bicarbonate: step 1/1.</text>
</comment>
<gene>
    <name evidence="17 20" type="primary">carB</name>
    <name evidence="20" type="ORF">FO441_02315</name>
</gene>
<dbReference type="GO" id="GO:0004088">
    <property type="term" value="F:carbamoyl-phosphate synthase (glutamine-hydrolyzing) activity"/>
    <property type="evidence" value="ECO:0007669"/>
    <property type="project" value="UniProtKB-UniRule"/>
</dbReference>
<feature type="binding site" evidence="17">
    <location>
        <position position="779"/>
    </location>
    <ligand>
        <name>ATP</name>
        <dbReference type="ChEBI" id="CHEBI:30616"/>
        <label>2</label>
    </ligand>
</feature>
<dbReference type="GO" id="GO:0004087">
    <property type="term" value="F:carbamoyl-phosphate synthase (ammonia) activity"/>
    <property type="evidence" value="ECO:0007669"/>
    <property type="project" value="UniProtKB-EC"/>
</dbReference>
<feature type="binding site" evidence="17">
    <location>
        <position position="284"/>
    </location>
    <ligand>
        <name>ATP</name>
        <dbReference type="ChEBI" id="CHEBI:30616"/>
        <label>1</label>
    </ligand>
</feature>
<dbReference type="Pfam" id="PF25596">
    <property type="entry name" value="CPSase_L_D1"/>
    <property type="match status" value="2"/>
</dbReference>
<dbReference type="PANTHER" id="PTHR11405">
    <property type="entry name" value="CARBAMOYLTRANSFERASE FAMILY MEMBER"/>
    <property type="match status" value="1"/>
</dbReference>
<feature type="binding site" evidence="17">
    <location>
        <position position="300"/>
    </location>
    <ligand>
        <name>Mn(2+)</name>
        <dbReference type="ChEBI" id="CHEBI:29035"/>
        <label>2</label>
    </ligand>
</feature>
<keyword evidence="9 17" id="KW-0547">Nucleotide-binding</keyword>
<dbReference type="HAMAP" id="MF_01210_A">
    <property type="entry name" value="CPSase_L_chain_A"/>
    <property type="match status" value="1"/>
</dbReference>
<dbReference type="UniPathway" id="UPA00068">
    <property type="reaction ID" value="UER00171"/>
</dbReference>
<dbReference type="PROSITE" id="PS51855">
    <property type="entry name" value="MGS"/>
    <property type="match status" value="1"/>
</dbReference>
<protein>
    <recommendedName>
        <fullName evidence="17">Carbamoyl phosphate synthase large chain</fullName>
        <ecNumber evidence="17">6.3.4.16</ecNumber>
        <ecNumber evidence="17">6.3.5.5</ecNumber>
    </recommendedName>
    <alternativeName>
        <fullName evidence="17">Carbamoyl phosphate synthetase ammonia chain</fullName>
    </alternativeName>
</protein>
<dbReference type="InterPro" id="IPR011607">
    <property type="entry name" value="MGS-like_dom"/>
</dbReference>
<evidence type="ECO:0000256" key="4">
    <source>
        <dbReference type="ARBA" id="ARBA00022571"/>
    </source>
</evidence>
<dbReference type="SUPFAM" id="SSF56059">
    <property type="entry name" value="Glutathione synthetase ATP-binding domain-like"/>
    <property type="match status" value="2"/>
</dbReference>
<feature type="binding site" evidence="17">
    <location>
        <position position="210"/>
    </location>
    <ligand>
        <name>ATP</name>
        <dbReference type="ChEBI" id="CHEBI:30616"/>
        <label>1</label>
    </ligand>
</feature>
<evidence type="ECO:0000256" key="5">
    <source>
        <dbReference type="ARBA" id="ARBA00022598"/>
    </source>
</evidence>
<keyword evidence="7" id="KW-0479">Metal-binding</keyword>
<feature type="binding site" evidence="17">
    <location>
        <position position="243"/>
    </location>
    <ligand>
        <name>ATP</name>
        <dbReference type="ChEBI" id="CHEBI:30616"/>
        <label>1</label>
    </ligand>
</feature>
<dbReference type="CDD" id="cd01424">
    <property type="entry name" value="MGS_CPS_II"/>
    <property type="match status" value="1"/>
</dbReference>
<dbReference type="InterPro" id="IPR005480">
    <property type="entry name" value="CPSase_lsu_oligo"/>
</dbReference>
<dbReference type="Gene3D" id="3.40.50.20">
    <property type="match status" value="2"/>
</dbReference>
<feature type="binding site" evidence="17">
    <location>
        <position position="748"/>
    </location>
    <ligand>
        <name>ATP</name>
        <dbReference type="ChEBI" id="CHEBI:30616"/>
        <label>2</label>
    </ligand>
</feature>
<comment type="function">
    <text evidence="16">Small subunit of the glutamine-dependent carbamoyl phosphate synthetase (CPSase). CPSase catalyzes the formation of carbamoyl phosphate from the ammonia moiety of glutamine, carbonate, and phosphate donated by ATP, constituting the first step of the biosynthetic pathway leading to pyrimidine nucleotides. The large subunit (synthetase) binds the substrates ammonia (free or transferred from glutamine from the small subunit), hydrogencarbonate and ATP and carries out an ATP-coupled ligase reaction, activating hydrogencarbonate by forming carboxy phosphate which reacts with ammonia to form carbamoyl phosphate.</text>
</comment>
<dbReference type="GO" id="GO:0006541">
    <property type="term" value="P:glutamine metabolic process"/>
    <property type="evidence" value="ECO:0007669"/>
    <property type="project" value="TreeGrafter"/>
</dbReference>
<feature type="binding site" evidence="17">
    <location>
        <position position="832"/>
    </location>
    <ligand>
        <name>Mg(2+)</name>
        <dbReference type="ChEBI" id="CHEBI:18420"/>
        <label>4</label>
    </ligand>
</feature>
<feature type="binding site" evidence="17">
    <location>
        <position position="778"/>
    </location>
    <ligand>
        <name>ATP</name>
        <dbReference type="ChEBI" id="CHEBI:30616"/>
        <label>2</label>
    </ligand>
</feature>
<feature type="domain" description="MGS-like" evidence="19">
    <location>
        <begin position="930"/>
        <end position="1058"/>
    </location>
</feature>
<evidence type="ECO:0000256" key="9">
    <source>
        <dbReference type="ARBA" id="ARBA00022741"/>
    </source>
</evidence>
<dbReference type="RefSeq" id="WP_145285211.1">
    <property type="nucleotide sequence ID" value="NZ_VMSJ01000001.1"/>
</dbReference>
<feature type="binding site" evidence="17">
    <location>
        <position position="834"/>
    </location>
    <ligand>
        <name>Mg(2+)</name>
        <dbReference type="ChEBI" id="CHEBI:18420"/>
        <label>4</label>
    </ligand>
</feature>
<comment type="cofactor">
    <cofactor evidence="1">
        <name>Mn(2+)</name>
        <dbReference type="ChEBI" id="CHEBI:29035"/>
    </cofactor>
</comment>
<dbReference type="EC" id="6.3.4.16" evidence="17"/>
<feature type="binding site" evidence="17">
    <location>
        <position position="834"/>
    </location>
    <ligand>
        <name>Mn(2+)</name>
        <dbReference type="ChEBI" id="CHEBI:29035"/>
        <label>4</label>
    </ligand>
</feature>
<dbReference type="SUPFAM" id="SSF52440">
    <property type="entry name" value="PreATP-grasp domain"/>
    <property type="match status" value="2"/>
</dbReference>
<sequence>MPKRKDIETILVIGSGPIIIGQAAEFDYAGTQACVALREEGYRVILVNSNPATIMTDKEIADVVYIEPLTPDFIARIIRKEQPDALLPTLGGQVGLNMAVELDRLGILEENGVELLGTKLSSIKQAEDRDLFRQLMNEMEVPVPDSDIITTMNEAVTFKNRVGYPFIVRPAFTMGGTGGGICYNDEDLREIVANGLKYSPVSQCLVEKSIAGFKEVEYEVMRDSNDNAIVVCNMENIDPVGIHTGDSIVVAPTQTLTDKEHQMLRNVSLDVIRRLEIEGGCNVQLALDPHSFDYYIIEVNPRVSRSSALASKATGYPIAKLAAKIAIGMTLDEMINPITGTSYAAFEPALDYVVSKIPRFPFDKFEKGERKLGTQMKATGEVMAIGRTYEESLLKAIRSLEYGVHHLGLPNGDEFELDYINEMIQKQSDERLFYIGEALRRGVSMETIHEWTKIDMFFLRKFQHIIDIEHELKENPKSMDHLKWAKTYGFSDRVIGHRWNMSEEEVFELRKSQGLMPVYKMVDTCAAEFESETPYFYGTYEQENESIVSDREKIIVLGSGPIRIGQGVEFDYATVHAVWAIQEAGYEAIIINNNPETVSTDFSISDKLYFEPLTHEDVMNIIELEQPKGVVVQFGGQTAINLADRLERDGVKILGTSLDDLDRAEDRKRFEALLREIDVPQPLGKTATNEQEALDNATYIGYPVLVRPSYVLGGRAMEIVYNEDELKNYMRDAVKASPEHPVLIDRYLTGKEIEVDAISDGENVIIPGIMEHIERAGVHSGDSIAVYPPVTLTNNEIATLKDYTEKLALGLNTIGLINIQFVLSDGEVYVLEVNPRASRTVPFMSKITEIPMANLAMKAILGADLRDMDHPLGLAPFKKGYHVKAPVFSFSKLKNVDITLGPEMKSTGEVMGKDLSLHKALYKGLVASGLEVKDHGTVLMTVADKDKEEAVKLAHRLSQCGYRIMATKGTAKVLGEHRIPYITVDKVSEGENSLLKNIQNGSVQIVINTMTKGKQVERDGFRIRRESVENGIPCLTSLDTARTLVEVIESMTFNMEKM</sequence>
<feature type="binding site" evidence="17">
    <location>
        <position position="300"/>
    </location>
    <ligand>
        <name>Mg(2+)</name>
        <dbReference type="ChEBI" id="CHEBI:18420"/>
        <label>2</label>
    </ligand>
</feature>
<dbReference type="InterPro" id="IPR011761">
    <property type="entry name" value="ATP-grasp"/>
</dbReference>
<feature type="binding site" evidence="17">
    <location>
        <position position="284"/>
    </location>
    <ligand>
        <name>Mn(2+)</name>
        <dbReference type="ChEBI" id="CHEBI:29035"/>
        <label>1</label>
    </ligand>
</feature>
<feature type="binding site" evidence="17">
    <location>
        <position position="832"/>
    </location>
    <ligand>
        <name>Mn(2+)</name>
        <dbReference type="ChEBI" id="CHEBI:29035"/>
        <label>4</label>
    </ligand>
</feature>
<keyword evidence="4 17" id="KW-0055">Arginine biosynthesis</keyword>
<feature type="binding site" evidence="17">
    <location>
        <position position="242"/>
    </location>
    <ligand>
        <name>ATP</name>
        <dbReference type="ChEBI" id="CHEBI:30616"/>
        <label>1</label>
    </ligand>
</feature>
<feature type="binding site" evidence="17">
    <location>
        <position position="298"/>
    </location>
    <ligand>
        <name>Mg(2+)</name>
        <dbReference type="ChEBI" id="CHEBI:18420"/>
        <label>1</label>
    </ligand>
</feature>
<dbReference type="AlphaFoldDB" id="A0A558AY06"/>
<dbReference type="Gene3D" id="3.30.1490.20">
    <property type="entry name" value="ATP-grasp fold, A domain"/>
    <property type="match status" value="1"/>
</dbReference>
<dbReference type="Proteomes" id="UP000315103">
    <property type="component" value="Unassembled WGS sequence"/>
</dbReference>
<dbReference type="SMART" id="SM01096">
    <property type="entry name" value="CPSase_L_D3"/>
    <property type="match status" value="1"/>
</dbReference>
<organism evidence="20 21">
    <name type="scientific">Salinicoccus cyprini</name>
    <dbReference type="NCBI Taxonomy" id="2493691"/>
    <lineage>
        <taxon>Bacteria</taxon>
        <taxon>Bacillati</taxon>
        <taxon>Bacillota</taxon>
        <taxon>Bacilli</taxon>
        <taxon>Bacillales</taxon>
        <taxon>Staphylococcaceae</taxon>
        <taxon>Salinicoccus</taxon>
    </lineage>
</organism>
<evidence type="ECO:0000313" key="21">
    <source>
        <dbReference type="Proteomes" id="UP000315103"/>
    </source>
</evidence>
<comment type="caution">
    <text evidence="17">Lacks conserved residue(s) required for the propagation of feature annotation.</text>
</comment>
<dbReference type="GO" id="GO:0005524">
    <property type="term" value="F:ATP binding"/>
    <property type="evidence" value="ECO:0007669"/>
    <property type="project" value="UniProtKB-UniRule"/>
</dbReference>
<keyword evidence="11" id="KW-0460">Magnesium</keyword>
<evidence type="ECO:0000313" key="20">
    <source>
        <dbReference type="EMBL" id="TVT29135.1"/>
    </source>
</evidence>
<dbReference type="SUPFAM" id="SSF48108">
    <property type="entry name" value="Carbamoyl phosphate synthetase, large subunit connection domain"/>
    <property type="match status" value="1"/>
</dbReference>
<dbReference type="InterPro" id="IPR013815">
    <property type="entry name" value="ATP_grasp_subdomain_1"/>
</dbReference>
<evidence type="ECO:0000256" key="3">
    <source>
        <dbReference type="ARBA" id="ARBA00009799"/>
    </source>
</evidence>
<dbReference type="FunFam" id="3.40.50.1380:FF:000011">
    <property type="entry name" value="Carbamoyl-phosphate synthase large chain"/>
    <property type="match status" value="1"/>
</dbReference>
<keyword evidence="5 17" id="KW-0436">Ligase</keyword>
<dbReference type="Pfam" id="PF02142">
    <property type="entry name" value="MGS"/>
    <property type="match status" value="1"/>
</dbReference>
<dbReference type="InterPro" id="IPR005483">
    <property type="entry name" value="CPSase_dom"/>
</dbReference>
<evidence type="ECO:0000256" key="13">
    <source>
        <dbReference type="ARBA" id="ARBA00023211"/>
    </source>
</evidence>
<feature type="binding site" evidence="17">
    <location>
        <position position="215"/>
    </location>
    <ligand>
        <name>ATP</name>
        <dbReference type="ChEBI" id="CHEBI:30616"/>
        <label>1</label>
    </ligand>
</feature>
<feature type="binding site" evidence="17">
    <location>
        <position position="169"/>
    </location>
    <ligand>
        <name>ATP</name>
        <dbReference type="ChEBI" id="CHEBI:30616"/>
        <label>1</label>
    </ligand>
</feature>
<comment type="function">
    <text evidence="17">Large subunit of the glutamine-dependent carbamoyl phosphate synthetase (CPSase). CPSase catalyzes the formation of carbamoyl phosphate from the ammonia moiety of glutamine, carbonate, and phosphate donated by ATP, constituting the first step of 2 biosynthetic pathways, one leading to arginine and/or urea and the other to pyrimidine nucleotides. The large subunit (synthetase) binds the substrates ammonia (free or transferred from glutamine from the small subunit), hydrogencarbonate and ATP and carries out an ATP-coupled ligase reaction, activating hydrogencarbonate by forming carboxy phosphate which reacts with ammonia to form carbamoyl phosphate.</text>
</comment>
<comment type="pathway">
    <text evidence="17">Pyrimidine metabolism; UMP biosynthesis via de novo pathway; (S)-dihydroorotate from bicarbonate: step 1/3.</text>
</comment>
<feature type="binding site" evidence="17">
    <location>
        <position position="780"/>
    </location>
    <ligand>
        <name>ATP</name>
        <dbReference type="ChEBI" id="CHEBI:30616"/>
        <label>2</label>
    </ligand>
</feature>
<evidence type="ECO:0000259" key="18">
    <source>
        <dbReference type="PROSITE" id="PS50975"/>
    </source>
</evidence>